<dbReference type="Proteomes" id="UP000234681">
    <property type="component" value="Chromosome 5"/>
</dbReference>
<reference evidence="2 3" key="1">
    <citation type="submission" date="2005-09" db="EMBL/GenBank/DDBJ databases">
        <authorList>
            <person name="Mural R.J."/>
            <person name="Li P.W."/>
            <person name="Adams M.D."/>
            <person name="Amanatides P.G."/>
            <person name="Baden-Tillson H."/>
            <person name="Barnstead M."/>
            <person name="Chin S.H."/>
            <person name="Dew I."/>
            <person name="Evans C.A."/>
            <person name="Ferriera S."/>
            <person name="Flanigan M."/>
            <person name="Fosler C."/>
            <person name="Glodek A."/>
            <person name="Gu Z."/>
            <person name="Holt R.A."/>
            <person name="Jennings D."/>
            <person name="Kraft C.L."/>
            <person name="Lu F."/>
            <person name="Nguyen T."/>
            <person name="Nusskern D.R."/>
            <person name="Pfannkoch C.M."/>
            <person name="Sitter C."/>
            <person name="Sutton G.G."/>
            <person name="Venter J.C."/>
            <person name="Wang Z."/>
            <person name="Woodage T."/>
            <person name="Zheng X.H."/>
            <person name="Zhong F."/>
        </authorList>
    </citation>
    <scope>NUCLEOTIDE SEQUENCE [LARGE SCALE GENOMIC DNA]</scope>
    <source>
        <strain>BN</strain>
        <strain evidence="3">Sprague-Dawley</strain>
    </source>
</reference>
<gene>
    <name evidence="2" type="ORF">rCG_32024</name>
</gene>
<feature type="region of interest" description="Disordered" evidence="1">
    <location>
        <begin position="1"/>
        <end position="28"/>
    </location>
</feature>
<evidence type="ECO:0000256" key="1">
    <source>
        <dbReference type="SAM" id="MobiDB-lite"/>
    </source>
</evidence>
<feature type="non-terminal residue" evidence="2">
    <location>
        <position position="121"/>
    </location>
</feature>
<sequence length="121" mass="13442">MAVFRGSSGKPAKLGNGEASDKSPVSRKRLVSPHLQTSLIPQRSNFLSNLLQSKDHFICYRRNSKECVGSGCQVFPQCNLHEGPHFPSKQDKKFKEAKGTVSLCEKWASWSVMLPQSLAHT</sequence>
<protein>
    <submittedName>
        <fullName evidence="2">RCG32024</fullName>
    </submittedName>
</protein>
<proteinExistence type="predicted"/>
<organism evidence="2 3">
    <name type="scientific">Rattus norvegicus</name>
    <name type="common">Rat</name>
    <dbReference type="NCBI Taxonomy" id="10116"/>
    <lineage>
        <taxon>Eukaryota</taxon>
        <taxon>Metazoa</taxon>
        <taxon>Chordata</taxon>
        <taxon>Craniata</taxon>
        <taxon>Vertebrata</taxon>
        <taxon>Euteleostomi</taxon>
        <taxon>Mammalia</taxon>
        <taxon>Eutheria</taxon>
        <taxon>Euarchontoglires</taxon>
        <taxon>Glires</taxon>
        <taxon>Rodentia</taxon>
        <taxon>Myomorpha</taxon>
        <taxon>Muroidea</taxon>
        <taxon>Muridae</taxon>
        <taxon>Murinae</taxon>
        <taxon>Rattus</taxon>
    </lineage>
</organism>
<dbReference type="AlphaFoldDB" id="A6KDT9"/>
<dbReference type="EMBL" id="CH474039">
    <property type="protein sequence ID" value="EDL91666.1"/>
    <property type="molecule type" value="Genomic_DNA"/>
</dbReference>
<evidence type="ECO:0000313" key="2">
    <source>
        <dbReference type="EMBL" id="EDL91666.1"/>
    </source>
</evidence>
<evidence type="ECO:0000313" key="3">
    <source>
        <dbReference type="Proteomes" id="UP000234681"/>
    </source>
</evidence>
<accession>A6KDT9</accession>
<name>A6KDT9_RAT</name>